<organism evidence="1 2">
    <name type="scientific">Passalora fulva</name>
    <name type="common">Tomato leaf mold</name>
    <name type="synonym">Cladosporium fulvum</name>
    <dbReference type="NCBI Taxonomy" id="5499"/>
    <lineage>
        <taxon>Eukaryota</taxon>
        <taxon>Fungi</taxon>
        <taxon>Dikarya</taxon>
        <taxon>Ascomycota</taxon>
        <taxon>Pezizomycotina</taxon>
        <taxon>Dothideomycetes</taxon>
        <taxon>Dothideomycetidae</taxon>
        <taxon>Mycosphaerellales</taxon>
        <taxon>Mycosphaerellaceae</taxon>
        <taxon>Fulvia</taxon>
    </lineage>
</organism>
<dbReference type="Proteomes" id="UP000756132">
    <property type="component" value="Chromosome 5"/>
</dbReference>
<dbReference type="EMBL" id="CP090167">
    <property type="protein sequence ID" value="UJO17439.1"/>
    <property type="molecule type" value="Genomic_DNA"/>
</dbReference>
<evidence type="ECO:0000313" key="2">
    <source>
        <dbReference type="Proteomes" id="UP000756132"/>
    </source>
</evidence>
<accession>A0A9Q8LHV2</accession>
<dbReference type="GeneID" id="71985913"/>
<reference evidence="1" key="2">
    <citation type="journal article" date="2022" name="Microb. Genom.">
        <title>A chromosome-scale genome assembly of the tomato pathogen Cladosporium fulvum reveals a compartmentalized genome architecture and the presence of a dispensable chromosome.</title>
        <authorList>
            <person name="Zaccaron A.Z."/>
            <person name="Chen L.H."/>
            <person name="Samaras A."/>
            <person name="Stergiopoulos I."/>
        </authorList>
    </citation>
    <scope>NUCLEOTIDE SEQUENCE</scope>
    <source>
        <strain evidence="1">Race5_Kim</strain>
    </source>
</reference>
<gene>
    <name evidence="1" type="ORF">CLAFUR5_06035</name>
</gene>
<proteinExistence type="predicted"/>
<evidence type="ECO:0000313" key="1">
    <source>
        <dbReference type="EMBL" id="UJO17439.1"/>
    </source>
</evidence>
<protein>
    <submittedName>
        <fullName evidence="1">Uncharacterized protein</fullName>
    </submittedName>
</protein>
<dbReference type="KEGG" id="ffu:CLAFUR5_06035"/>
<sequence>MAAFLHVRSLQDAQELLDILRPSAEANDSQVPLAFRMWIFPNWTYAHDKVNAFYAAWQHTALFSTTFLEIIFNSVANSQPMELDTWVLYYIHWLLGAWLWNSKLETLIEQNWAIANRAVNGANADVLEDHSKARQELDDLRTTMETAIAGFTKISARRADRIIKDEVPTHGMLMEDVEQKFSRLTQTFSDTLQYIIGSITI</sequence>
<keyword evidence="2" id="KW-1185">Reference proteome</keyword>
<dbReference type="AlphaFoldDB" id="A0A9Q8LHV2"/>
<reference evidence="1" key="1">
    <citation type="submission" date="2021-12" db="EMBL/GenBank/DDBJ databases">
        <authorList>
            <person name="Zaccaron A."/>
            <person name="Stergiopoulos I."/>
        </authorList>
    </citation>
    <scope>NUCLEOTIDE SEQUENCE</scope>
    <source>
        <strain evidence="1">Race5_Kim</strain>
    </source>
</reference>
<dbReference type="RefSeq" id="XP_047761805.1">
    <property type="nucleotide sequence ID" value="XM_047905183.1"/>
</dbReference>
<name>A0A9Q8LHV2_PASFU</name>